<dbReference type="HOGENOM" id="CLU_007316_2_0_1"/>
<evidence type="ECO:0000256" key="2">
    <source>
        <dbReference type="ARBA" id="ARBA00022723"/>
    </source>
</evidence>
<evidence type="ECO:0000256" key="1">
    <source>
        <dbReference type="ARBA" id="ARBA00004123"/>
    </source>
</evidence>
<dbReference type="AlphaFoldDB" id="A0A074RKV9"/>
<keyword evidence="2" id="KW-0479">Metal-binding</keyword>
<dbReference type="SUPFAM" id="SSF53098">
    <property type="entry name" value="Ribonuclease H-like"/>
    <property type="match status" value="1"/>
</dbReference>
<evidence type="ECO:0000259" key="7">
    <source>
        <dbReference type="Pfam" id="PF05699"/>
    </source>
</evidence>
<dbReference type="STRING" id="1423351.A0A074RKV9"/>
<feature type="region of interest" description="Disordered" evidence="6">
    <location>
        <begin position="701"/>
        <end position="746"/>
    </location>
</feature>
<accession>A0A074RKV9</accession>
<protein>
    <submittedName>
        <fullName evidence="8">HAT family dimerization protein</fullName>
    </submittedName>
</protein>
<dbReference type="PANTHER" id="PTHR46481:SF10">
    <property type="entry name" value="ZINC FINGER BED DOMAIN-CONTAINING PROTEIN 39"/>
    <property type="match status" value="1"/>
</dbReference>
<organism evidence="8 9">
    <name type="scientific">Rhizoctonia solani 123E</name>
    <dbReference type="NCBI Taxonomy" id="1423351"/>
    <lineage>
        <taxon>Eukaryota</taxon>
        <taxon>Fungi</taxon>
        <taxon>Dikarya</taxon>
        <taxon>Basidiomycota</taxon>
        <taxon>Agaricomycotina</taxon>
        <taxon>Agaricomycetes</taxon>
        <taxon>Cantharellales</taxon>
        <taxon>Ceratobasidiaceae</taxon>
        <taxon>Rhizoctonia</taxon>
    </lineage>
</organism>
<dbReference type="PANTHER" id="PTHR46481">
    <property type="entry name" value="ZINC FINGER BED DOMAIN-CONTAINING PROTEIN 4"/>
    <property type="match status" value="1"/>
</dbReference>
<dbReference type="EMBL" id="AZST01001920">
    <property type="protein sequence ID" value="KEP45348.1"/>
    <property type="molecule type" value="Genomic_DNA"/>
</dbReference>
<keyword evidence="5" id="KW-0539">Nucleus</keyword>
<dbReference type="InterPro" id="IPR052035">
    <property type="entry name" value="ZnF_BED_domain_contain"/>
</dbReference>
<dbReference type="GO" id="GO:0008270">
    <property type="term" value="F:zinc ion binding"/>
    <property type="evidence" value="ECO:0007669"/>
    <property type="project" value="UniProtKB-KW"/>
</dbReference>
<dbReference type="GO" id="GO:0046983">
    <property type="term" value="F:protein dimerization activity"/>
    <property type="evidence" value="ECO:0007669"/>
    <property type="project" value="InterPro"/>
</dbReference>
<gene>
    <name evidence="8" type="ORF">V565_284840</name>
</gene>
<reference evidence="8 9" key="1">
    <citation type="submission" date="2013-12" db="EMBL/GenBank/DDBJ databases">
        <authorList>
            <person name="Cubeta M."/>
            <person name="Pakala S."/>
            <person name="Fedorova N."/>
            <person name="Thomas E."/>
            <person name="Dean R."/>
            <person name="Jabaji S."/>
            <person name="Neate S."/>
            <person name="Toda T."/>
            <person name="Tavantzis S."/>
            <person name="Vilgalys R."/>
            <person name="Bharathan N."/>
            <person name="Pakala S."/>
            <person name="Losada L.S."/>
            <person name="Zafar N."/>
            <person name="Nierman W."/>
        </authorList>
    </citation>
    <scope>NUCLEOTIDE SEQUENCE [LARGE SCALE GENOMIC DNA]</scope>
    <source>
        <strain evidence="8 9">123E</strain>
    </source>
</reference>
<comment type="caution">
    <text evidence="8">The sequence shown here is derived from an EMBL/GenBank/DDBJ whole genome shotgun (WGS) entry which is preliminary data.</text>
</comment>
<keyword evidence="4" id="KW-0862">Zinc</keyword>
<keyword evidence="9" id="KW-1185">Reference proteome</keyword>
<dbReference type="Pfam" id="PF05699">
    <property type="entry name" value="Dimer_Tnp_hAT"/>
    <property type="match status" value="1"/>
</dbReference>
<evidence type="ECO:0000256" key="5">
    <source>
        <dbReference type="ARBA" id="ARBA00023242"/>
    </source>
</evidence>
<keyword evidence="3" id="KW-0863">Zinc-finger</keyword>
<feature type="region of interest" description="Disordered" evidence="6">
    <location>
        <begin position="863"/>
        <end position="882"/>
    </location>
</feature>
<evidence type="ECO:0000313" key="9">
    <source>
        <dbReference type="Proteomes" id="UP000027456"/>
    </source>
</evidence>
<dbReference type="InterPro" id="IPR012337">
    <property type="entry name" value="RNaseH-like_sf"/>
</dbReference>
<feature type="domain" description="HAT C-terminal dimerisation" evidence="7">
    <location>
        <begin position="592"/>
        <end position="671"/>
    </location>
</feature>
<dbReference type="InterPro" id="IPR008906">
    <property type="entry name" value="HATC_C_dom"/>
</dbReference>
<comment type="subcellular location">
    <subcellularLocation>
        <location evidence="1">Nucleus</location>
    </subcellularLocation>
</comment>
<name>A0A074RKV9_9AGAM</name>
<dbReference type="OrthoDB" id="2423954at2759"/>
<proteinExistence type="predicted"/>
<evidence type="ECO:0000313" key="8">
    <source>
        <dbReference type="EMBL" id="KEP45348.1"/>
    </source>
</evidence>
<dbReference type="GO" id="GO:0005634">
    <property type="term" value="C:nucleus"/>
    <property type="evidence" value="ECO:0007669"/>
    <property type="project" value="UniProtKB-SubCell"/>
</dbReference>
<evidence type="ECO:0000256" key="6">
    <source>
        <dbReference type="SAM" id="MobiDB-lite"/>
    </source>
</evidence>
<dbReference type="Proteomes" id="UP000027456">
    <property type="component" value="Unassembled WGS sequence"/>
</dbReference>
<sequence length="882" mass="99177">MRPKDVSWGYFYSDGTKYKNDQSHENAWCRSEVDQKMQQLRERDKAAQYNGNIEVTRSEAGLKCDVAMKEVDPLSGKPDNLIDHLLKCSHVSSNIKAEMKKHRHVRDEAKKAGAIAKEALQAQISMVMPGATQAVDSGRGSTDISAAPGILLEKFPLPTQKEFEKDICDLFVACNFAWNALDNPIFRQFIGRWIPGAKSPSRGTISHRTLPERVAEVEDQAKKATRGGLAMGQSDGWKNIARNPVVAMMMTVRRQTHVLSVNHVGAERKTAENLLQLIKINMEEVELGYGVEWIGWCTDAGSDAQKARMLLHSEFPWLINPVCYAHQINLILGDLFKAKMDFISAVAMSQEVIKWFNNHSRALEMLHNEQLHSLRKTLALITPVLTRWTSIYMSVRRLLDCLPAFRGMINNCPCDQFQTLAGVDRKSRDKALDVWNILNNNQFWKDLTRVSGILAPLTVAAHITEGATTRLDQVALTYGNLYRIYSQLDGEDMPVGKVICESFERRWASGDQDPLILAVFFNPYIRGDLFDKASGDFLCGPFFGTVTRVWKRVFRHPEDSPPDPSFFGAYTEYYSRGPNSIFSDENMCLSMHEEIAHAQGKEVDIIQVWEALDDGSFSGRNWLVKLAIRILSVVANSAGCERLFSQMGRIHTKYRARLDLKRVRNAVVLKNSLMRQFEESPEAKHRNLKRKIRDYDEEEVGASQALVNDTSSEIAQSSTTHSLNDSNDASVTEPLDDSEIENNGYDFSDAEVEIAQRDDPERMLRTMANKLVNDALTDDAAAAEIGRLIRNAPNPNPLIHSAYFGRPVQTPLAVLFNFSPPTNHPAPPAPSGSNSSAPKRKSFDMYWRGAIRNMERRLQELELSQGLVSAQKPGCSAPPDER</sequence>
<evidence type="ECO:0000256" key="4">
    <source>
        <dbReference type="ARBA" id="ARBA00022833"/>
    </source>
</evidence>
<feature type="compositionally biased region" description="Polar residues" evidence="6">
    <location>
        <begin position="705"/>
        <end position="730"/>
    </location>
</feature>
<evidence type="ECO:0000256" key="3">
    <source>
        <dbReference type="ARBA" id="ARBA00022771"/>
    </source>
</evidence>